<accession>C8P6W5</accession>
<keyword evidence="3" id="KW-0808">Transferase</keyword>
<organism evidence="3 5">
    <name type="scientific">Limosilactobacillus antri DSM 16041</name>
    <dbReference type="NCBI Taxonomy" id="525309"/>
    <lineage>
        <taxon>Bacteria</taxon>
        <taxon>Bacillati</taxon>
        <taxon>Bacillota</taxon>
        <taxon>Bacilli</taxon>
        <taxon>Lactobacillales</taxon>
        <taxon>Lactobacillaceae</taxon>
        <taxon>Limosilactobacillus</taxon>
    </lineage>
</organism>
<dbReference type="EMBL" id="AZDK01000021">
    <property type="protein sequence ID" value="KRK59019.1"/>
    <property type="molecule type" value="Genomic_DNA"/>
</dbReference>
<dbReference type="PROSITE" id="PS51257">
    <property type="entry name" value="PROKAR_LIPOPROTEIN"/>
    <property type="match status" value="1"/>
</dbReference>
<feature type="transmembrane region" description="Helical" evidence="1">
    <location>
        <begin position="31"/>
        <end position="50"/>
    </location>
</feature>
<gene>
    <name evidence="4" type="ORF">FC31_GL000902</name>
    <name evidence="3" type="ORF">HMPREF0494_1059</name>
</gene>
<dbReference type="RefSeq" id="WP_007124339.1">
    <property type="nucleotide sequence ID" value="NZ_AZDK01000021.1"/>
</dbReference>
<dbReference type="PANTHER" id="PTHR45277:SF1">
    <property type="entry name" value="EXPRESSED PROTEIN"/>
    <property type="match status" value="1"/>
</dbReference>
<dbReference type="Proteomes" id="UP000003675">
    <property type="component" value="Unassembled WGS sequence"/>
</dbReference>
<proteinExistence type="predicted"/>
<evidence type="ECO:0000313" key="4">
    <source>
        <dbReference type="EMBL" id="KRK59019.1"/>
    </source>
</evidence>
<evidence type="ECO:0000313" key="3">
    <source>
        <dbReference type="EMBL" id="EEW53761.1"/>
    </source>
</evidence>
<dbReference type="SUPFAM" id="SSF53335">
    <property type="entry name" value="S-adenosyl-L-methionine-dependent methyltransferases"/>
    <property type="match status" value="1"/>
</dbReference>
<comment type="caution">
    <text evidence="3">The sequence shown here is derived from an EMBL/GenBank/DDBJ whole genome shotgun (WGS) entry which is preliminary data.</text>
</comment>
<evidence type="ECO:0000313" key="6">
    <source>
        <dbReference type="Proteomes" id="UP000051883"/>
    </source>
</evidence>
<dbReference type="InterPro" id="IPR029063">
    <property type="entry name" value="SAM-dependent_MTases_sf"/>
</dbReference>
<reference evidence="4 6" key="2">
    <citation type="journal article" date="2015" name="Genome Announc.">
        <title>Expanding the biotechnology potential of lactobacilli through comparative genomics of 213 strains and associated genera.</title>
        <authorList>
            <person name="Sun Z."/>
            <person name="Harris H.M."/>
            <person name="McCann A."/>
            <person name="Guo C."/>
            <person name="Argimon S."/>
            <person name="Zhang W."/>
            <person name="Yang X."/>
            <person name="Jeffery I.B."/>
            <person name="Cooney J.C."/>
            <person name="Kagawa T.F."/>
            <person name="Liu W."/>
            <person name="Song Y."/>
            <person name="Salvetti E."/>
            <person name="Wrobel A."/>
            <person name="Rasinkangas P."/>
            <person name="Parkhill J."/>
            <person name="Rea M.C."/>
            <person name="O'Sullivan O."/>
            <person name="Ritari J."/>
            <person name="Douillard F.P."/>
            <person name="Paul Ross R."/>
            <person name="Yang R."/>
            <person name="Briner A.E."/>
            <person name="Felis G.E."/>
            <person name="de Vos W.M."/>
            <person name="Barrangou R."/>
            <person name="Klaenhammer T.R."/>
            <person name="Caufield P.W."/>
            <person name="Cui Y."/>
            <person name="Zhang H."/>
            <person name="O'Toole P.W."/>
        </authorList>
    </citation>
    <scope>NUCLEOTIDE SEQUENCE [LARGE SCALE GENOMIC DNA]</scope>
    <source>
        <strain evidence="4 6">DSM 16041</strain>
    </source>
</reference>
<dbReference type="GO" id="GO:0008757">
    <property type="term" value="F:S-adenosylmethionine-dependent methyltransferase activity"/>
    <property type="evidence" value="ECO:0007669"/>
    <property type="project" value="InterPro"/>
</dbReference>
<name>C8P6W5_9LACO</name>
<feature type="transmembrane region" description="Helical" evidence="1">
    <location>
        <begin position="7"/>
        <end position="25"/>
    </location>
</feature>
<keyword evidence="1" id="KW-0812">Transmembrane</keyword>
<keyword evidence="6" id="KW-1185">Reference proteome</keyword>
<dbReference type="InterPro" id="IPR013216">
    <property type="entry name" value="Methyltransf_11"/>
</dbReference>
<sequence>MKKGIDAPLVPIIFAACGLVGLIPAWASHHWYNFIFPLLMLVLALTYVHTSCSGKYTIIRETVDSLPLPRTSRVLDLGTGHGAVLLEVAKKLRQPGKVVGIDLWQAADQSGNSLAATEQNIAAAGVGAVATVKTADMTKLPFDSASFDYVFASLAIHNVKPRGRRELALREALRVLKPAGYLIIIDLEHVGEYERYLRGRCQEVSVKRTGINGLWGWLPTRVLIAKK</sequence>
<protein>
    <submittedName>
        <fullName evidence="3">Methyltransferase domain protein</fullName>
    </submittedName>
</protein>
<dbReference type="GO" id="GO:0032259">
    <property type="term" value="P:methylation"/>
    <property type="evidence" value="ECO:0007669"/>
    <property type="project" value="UniProtKB-KW"/>
</dbReference>
<dbReference type="AlphaFoldDB" id="C8P6W5"/>
<evidence type="ECO:0000256" key="1">
    <source>
        <dbReference type="SAM" id="Phobius"/>
    </source>
</evidence>
<dbReference type="CDD" id="cd02440">
    <property type="entry name" value="AdoMet_MTases"/>
    <property type="match status" value="1"/>
</dbReference>
<feature type="domain" description="Methyltransferase type 11" evidence="2">
    <location>
        <begin position="75"/>
        <end position="184"/>
    </location>
</feature>
<dbReference type="Pfam" id="PF08241">
    <property type="entry name" value="Methyltransf_11"/>
    <property type="match status" value="1"/>
</dbReference>
<dbReference type="EMBL" id="ACLL01000024">
    <property type="protein sequence ID" value="EEW53761.1"/>
    <property type="molecule type" value="Genomic_DNA"/>
</dbReference>
<dbReference type="OrthoDB" id="43862at2"/>
<evidence type="ECO:0000259" key="2">
    <source>
        <dbReference type="Pfam" id="PF08241"/>
    </source>
</evidence>
<dbReference type="HOGENOM" id="CLU_076542_0_0_9"/>
<dbReference type="Gene3D" id="3.40.50.150">
    <property type="entry name" value="Vaccinia Virus protein VP39"/>
    <property type="match status" value="1"/>
</dbReference>
<reference evidence="3 5" key="1">
    <citation type="submission" date="2009-09" db="EMBL/GenBank/DDBJ databases">
        <authorList>
            <person name="Qin X."/>
            <person name="Bachman B."/>
            <person name="Battles P."/>
            <person name="Bell A."/>
            <person name="Bess C."/>
            <person name="Bickham C."/>
            <person name="Chaboub L."/>
            <person name="Chen D."/>
            <person name="Coyle M."/>
            <person name="Deiros D.R."/>
            <person name="Dinh H."/>
            <person name="Forbes L."/>
            <person name="Fowler G."/>
            <person name="Francisco L."/>
            <person name="Fu Q."/>
            <person name="Gubbala S."/>
            <person name="Hale W."/>
            <person name="Han Y."/>
            <person name="Hemphill L."/>
            <person name="Highlander S.K."/>
            <person name="Hirani K."/>
            <person name="Hogues M."/>
            <person name="Jackson L."/>
            <person name="Jakkamsetti A."/>
            <person name="Javaid M."/>
            <person name="Jiang H."/>
            <person name="Korchina V."/>
            <person name="Kovar C."/>
            <person name="Lara F."/>
            <person name="Lee S."/>
            <person name="Mata R."/>
            <person name="Mathew T."/>
            <person name="Moen C."/>
            <person name="Morales K."/>
            <person name="Munidasa M."/>
            <person name="Nazareth L."/>
            <person name="Ngo R."/>
            <person name="Nguyen L."/>
            <person name="Okwuonu G."/>
            <person name="Ongeri F."/>
            <person name="Patil S."/>
            <person name="Petrosino J."/>
            <person name="Pham C."/>
            <person name="Pham P."/>
            <person name="Pu L.-L."/>
            <person name="Puazo M."/>
            <person name="Raj R."/>
            <person name="Reid J."/>
            <person name="Rouhana J."/>
            <person name="Saada N."/>
            <person name="Shang Y."/>
            <person name="Simmons D."/>
            <person name="Thornton R."/>
            <person name="Warren J."/>
            <person name="Weissenberger G."/>
            <person name="Zhang J."/>
            <person name="Zhang L."/>
            <person name="Zhou C."/>
            <person name="Zhu D."/>
            <person name="Muzny D."/>
            <person name="Worley K."/>
            <person name="Gibbs R."/>
        </authorList>
    </citation>
    <scope>NUCLEOTIDE SEQUENCE [LARGE SCALE GENOMIC DNA]</scope>
    <source>
        <strain evidence="3 5">DSM 16041</strain>
    </source>
</reference>
<evidence type="ECO:0000313" key="5">
    <source>
        <dbReference type="Proteomes" id="UP000003675"/>
    </source>
</evidence>
<dbReference type="STRING" id="525309.HMPREF0494_1059"/>
<keyword evidence="3" id="KW-0489">Methyltransferase</keyword>
<keyword evidence="1" id="KW-1133">Transmembrane helix</keyword>
<dbReference type="Proteomes" id="UP000051883">
    <property type="component" value="Unassembled WGS sequence"/>
</dbReference>
<dbReference type="PANTHER" id="PTHR45277">
    <property type="entry name" value="EXPRESSED PROTEIN"/>
    <property type="match status" value="1"/>
</dbReference>
<dbReference type="PATRIC" id="fig|525309.8.peg.912"/>
<keyword evidence="1" id="KW-0472">Membrane</keyword>
<dbReference type="eggNOG" id="COG2226">
    <property type="taxonomic scope" value="Bacteria"/>
</dbReference>